<evidence type="ECO:0000256" key="8">
    <source>
        <dbReference type="SAM" id="Phobius"/>
    </source>
</evidence>
<organism evidence="10 11">
    <name type="scientific">Candidatus Buchananbacteria bacterium RIFCSPHIGHO2_01_FULL_44_11</name>
    <dbReference type="NCBI Taxonomy" id="1797535"/>
    <lineage>
        <taxon>Bacteria</taxon>
        <taxon>Candidatus Buchananiibacteriota</taxon>
    </lineage>
</organism>
<feature type="transmembrane region" description="Helical" evidence="8">
    <location>
        <begin position="348"/>
        <end position="369"/>
    </location>
</feature>
<feature type="transmembrane region" description="Helical" evidence="8">
    <location>
        <begin position="159"/>
        <end position="179"/>
    </location>
</feature>
<sequence>MIKKQNLVLLPLALIFLAVNFWLVTPVNFDQPVGYKFDWPDEVANYFWVNQYAQSGQLSIPEPLNAVAQNQIHPRSFNVSDSGSLLPGSFLGLILIYGSLVKVFSQAALIYFTPILSVLAVLAFYGIIRRIFSEPVGVLSAVIMFFHPAWWYYSLTSMLPNVAFIACTIFSLYFLIVSHSARIQLADDGTWGRLVGRGQLSGGIGFYQLILSALFAGLAIAIRPSEIIWLLVIFFALFFYWRRGIKPLRLALFLTIVVLILIPSFNQNYILYGSFFSTGYDQLQNDSAPVCSACQAVQSLILPFGFHPFLIGYNFLTHFILRLWWLALPAILGLVVYLSQRRGAKTEIFAYILAGLAVSAILAVYYGSWEFSDKLTLNLNTLGISYVRYWLPIYLFSLPLVATALLWLIQFFPKRLSGLVLLIVLTFIFYRSADLVLRAKPDSILPVRQRILEYRQDAAQVISVTEPEAVIITVRKDKLFFPERKVIHTFDALSLNKQLLTLTPELAKLAPVYYFALGPEPTTEFTEGFKLKTLLKLDHEILYQVILD</sequence>
<dbReference type="GO" id="GO:0009103">
    <property type="term" value="P:lipopolysaccharide biosynthetic process"/>
    <property type="evidence" value="ECO:0007669"/>
    <property type="project" value="UniProtKB-ARBA"/>
</dbReference>
<dbReference type="AlphaFoldDB" id="A0A1G1XZH0"/>
<feature type="transmembrane region" description="Helical" evidence="8">
    <location>
        <begin position="108"/>
        <end position="128"/>
    </location>
</feature>
<dbReference type="InterPro" id="IPR038731">
    <property type="entry name" value="RgtA/B/C-like"/>
</dbReference>
<dbReference type="Pfam" id="PF13231">
    <property type="entry name" value="PMT_2"/>
    <property type="match status" value="1"/>
</dbReference>
<keyword evidence="3" id="KW-0328">Glycosyltransferase</keyword>
<feature type="domain" description="Glycosyltransferase RgtA/B/C/D-like" evidence="9">
    <location>
        <begin position="104"/>
        <end position="179"/>
    </location>
</feature>
<dbReference type="Proteomes" id="UP000178240">
    <property type="component" value="Unassembled WGS sequence"/>
</dbReference>
<evidence type="ECO:0000256" key="2">
    <source>
        <dbReference type="ARBA" id="ARBA00022475"/>
    </source>
</evidence>
<dbReference type="InterPro" id="IPR050297">
    <property type="entry name" value="LipidA_mod_glycosyltrf_83"/>
</dbReference>
<feature type="transmembrane region" description="Helical" evidence="8">
    <location>
        <begin position="200"/>
        <end position="221"/>
    </location>
</feature>
<dbReference type="EMBL" id="MHIE01000019">
    <property type="protein sequence ID" value="OGY45479.1"/>
    <property type="molecule type" value="Genomic_DNA"/>
</dbReference>
<evidence type="ECO:0000256" key="4">
    <source>
        <dbReference type="ARBA" id="ARBA00022679"/>
    </source>
</evidence>
<protein>
    <recommendedName>
        <fullName evidence="9">Glycosyltransferase RgtA/B/C/D-like domain-containing protein</fullName>
    </recommendedName>
</protein>
<dbReference type="GO" id="GO:0005886">
    <property type="term" value="C:plasma membrane"/>
    <property type="evidence" value="ECO:0007669"/>
    <property type="project" value="UniProtKB-SubCell"/>
</dbReference>
<dbReference type="STRING" id="1797535.A2744_02210"/>
<keyword evidence="6 8" id="KW-1133">Transmembrane helix</keyword>
<evidence type="ECO:0000256" key="1">
    <source>
        <dbReference type="ARBA" id="ARBA00004651"/>
    </source>
</evidence>
<proteinExistence type="predicted"/>
<dbReference type="PANTHER" id="PTHR33908:SF11">
    <property type="entry name" value="MEMBRANE PROTEIN"/>
    <property type="match status" value="1"/>
</dbReference>
<dbReference type="GO" id="GO:0016763">
    <property type="term" value="F:pentosyltransferase activity"/>
    <property type="evidence" value="ECO:0007669"/>
    <property type="project" value="TreeGrafter"/>
</dbReference>
<keyword evidence="5 8" id="KW-0812">Transmembrane</keyword>
<keyword evidence="2" id="KW-1003">Cell membrane</keyword>
<accession>A0A1G1XZH0</accession>
<evidence type="ECO:0000256" key="5">
    <source>
        <dbReference type="ARBA" id="ARBA00022692"/>
    </source>
</evidence>
<evidence type="ECO:0000256" key="6">
    <source>
        <dbReference type="ARBA" id="ARBA00022989"/>
    </source>
</evidence>
<feature type="transmembrane region" description="Helical" evidence="8">
    <location>
        <begin position="315"/>
        <end position="336"/>
    </location>
</feature>
<comment type="subcellular location">
    <subcellularLocation>
        <location evidence="1">Cell membrane</location>
        <topology evidence="1">Multi-pass membrane protein</topology>
    </subcellularLocation>
</comment>
<evidence type="ECO:0000313" key="11">
    <source>
        <dbReference type="Proteomes" id="UP000178240"/>
    </source>
</evidence>
<keyword evidence="7 8" id="KW-0472">Membrane</keyword>
<comment type="caution">
    <text evidence="10">The sequence shown here is derived from an EMBL/GenBank/DDBJ whole genome shotgun (WGS) entry which is preliminary data.</text>
</comment>
<gene>
    <name evidence="10" type="ORF">A2744_02210</name>
</gene>
<feature type="transmembrane region" description="Helical" evidence="8">
    <location>
        <begin position="416"/>
        <end position="433"/>
    </location>
</feature>
<evidence type="ECO:0000313" key="10">
    <source>
        <dbReference type="EMBL" id="OGY45479.1"/>
    </source>
</evidence>
<feature type="transmembrane region" description="Helical" evidence="8">
    <location>
        <begin position="227"/>
        <end position="243"/>
    </location>
</feature>
<reference evidence="10 11" key="1">
    <citation type="journal article" date="2016" name="Nat. Commun.">
        <title>Thousands of microbial genomes shed light on interconnected biogeochemical processes in an aquifer system.</title>
        <authorList>
            <person name="Anantharaman K."/>
            <person name="Brown C.T."/>
            <person name="Hug L.A."/>
            <person name="Sharon I."/>
            <person name="Castelle C.J."/>
            <person name="Probst A.J."/>
            <person name="Thomas B.C."/>
            <person name="Singh A."/>
            <person name="Wilkins M.J."/>
            <person name="Karaoz U."/>
            <person name="Brodie E.L."/>
            <person name="Williams K.H."/>
            <person name="Hubbard S.S."/>
            <person name="Banfield J.F."/>
        </authorList>
    </citation>
    <scope>NUCLEOTIDE SEQUENCE [LARGE SCALE GENOMIC DNA]</scope>
</reference>
<name>A0A1G1XZH0_9BACT</name>
<feature type="transmembrane region" description="Helical" evidence="8">
    <location>
        <begin position="135"/>
        <end position="153"/>
    </location>
</feature>
<evidence type="ECO:0000256" key="7">
    <source>
        <dbReference type="ARBA" id="ARBA00023136"/>
    </source>
</evidence>
<keyword evidence="4" id="KW-0808">Transferase</keyword>
<feature type="transmembrane region" description="Helical" evidence="8">
    <location>
        <begin position="250"/>
        <end position="270"/>
    </location>
</feature>
<evidence type="ECO:0000256" key="3">
    <source>
        <dbReference type="ARBA" id="ARBA00022676"/>
    </source>
</evidence>
<evidence type="ECO:0000259" key="9">
    <source>
        <dbReference type="Pfam" id="PF13231"/>
    </source>
</evidence>
<feature type="transmembrane region" description="Helical" evidence="8">
    <location>
        <begin position="389"/>
        <end position="409"/>
    </location>
</feature>
<dbReference type="PANTHER" id="PTHR33908">
    <property type="entry name" value="MANNOSYLTRANSFERASE YKCB-RELATED"/>
    <property type="match status" value="1"/>
</dbReference>